<sequence>MLTLRFIKLSIKAALEYRTDFIFMIAVGIIWQVTVVAFATVVITRFPGLGGWSAGDVLLVASVRLAGHTFASGFFIGLRQVSELTADGKIDAFLLRPLPVYRQVMLNYFHMPEFGGLAVVAVMFAAAVRMVDIDWTPWRIGYLVASVVGATLLEVALQTVLGAFALRRPTVKLWQEWTEELMAAFGNYPLHILPNLAWAVFVFVLPIAFCAYFPVAVLTGQTSSLPVPAGVAVASPLISATLFLAALGWWRIELRRYESVGG</sequence>
<dbReference type="PANTHER" id="PTHR36833">
    <property type="entry name" value="SLR0610 PROTEIN-RELATED"/>
    <property type="match status" value="1"/>
</dbReference>
<keyword evidence="1" id="KW-1133">Transmembrane helix</keyword>
<dbReference type="InterPro" id="IPR010390">
    <property type="entry name" value="ABC-2_transporter-like"/>
</dbReference>
<feature type="transmembrane region" description="Helical" evidence="1">
    <location>
        <begin position="227"/>
        <end position="250"/>
    </location>
</feature>
<organism evidence="2 3">
    <name type="scientific">Phytohabitans aurantiacus</name>
    <dbReference type="NCBI Taxonomy" id="3016789"/>
    <lineage>
        <taxon>Bacteria</taxon>
        <taxon>Bacillati</taxon>
        <taxon>Actinomycetota</taxon>
        <taxon>Actinomycetes</taxon>
        <taxon>Micromonosporales</taxon>
        <taxon>Micromonosporaceae</taxon>
    </lineage>
</organism>
<gene>
    <name evidence="2" type="ORF">Pa4123_75350</name>
</gene>
<evidence type="ECO:0000256" key="1">
    <source>
        <dbReference type="SAM" id="Phobius"/>
    </source>
</evidence>
<name>A0ABQ5R7W7_9ACTN</name>
<feature type="transmembrane region" description="Helical" evidence="1">
    <location>
        <begin position="21"/>
        <end position="46"/>
    </location>
</feature>
<feature type="transmembrane region" description="Helical" evidence="1">
    <location>
        <begin position="140"/>
        <end position="166"/>
    </location>
</feature>
<keyword evidence="1" id="KW-0472">Membrane</keyword>
<comment type="caution">
    <text evidence="2">The sequence shown here is derived from an EMBL/GenBank/DDBJ whole genome shotgun (WGS) entry which is preliminary data.</text>
</comment>
<feature type="transmembrane region" description="Helical" evidence="1">
    <location>
        <begin position="106"/>
        <end position="128"/>
    </location>
</feature>
<dbReference type="PANTHER" id="PTHR36833:SF1">
    <property type="entry name" value="INTEGRAL MEMBRANE TRANSPORT PROTEIN"/>
    <property type="match status" value="1"/>
</dbReference>
<dbReference type="Pfam" id="PF06182">
    <property type="entry name" value="ABC2_membrane_6"/>
    <property type="match status" value="1"/>
</dbReference>
<dbReference type="EMBL" id="BSDI01000057">
    <property type="protein sequence ID" value="GLI02257.1"/>
    <property type="molecule type" value="Genomic_DNA"/>
</dbReference>
<protein>
    <submittedName>
        <fullName evidence="2">ABC transporter permease</fullName>
    </submittedName>
</protein>
<feature type="transmembrane region" description="Helical" evidence="1">
    <location>
        <begin position="196"/>
        <end position="215"/>
    </location>
</feature>
<evidence type="ECO:0000313" key="3">
    <source>
        <dbReference type="Proteomes" id="UP001144280"/>
    </source>
</evidence>
<reference evidence="2" key="1">
    <citation type="submission" date="2022-12" db="EMBL/GenBank/DDBJ databases">
        <title>New Phytohabitans aurantiacus sp. RD004123 nov., an actinomycete isolated from soil.</title>
        <authorList>
            <person name="Triningsih D.W."/>
            <person name="Harunari E."/>
            <person name="Igarashi Y."/>
        </authorList>
    </citation>
    <scope>NUCLEOTIDE SEQUENCE</scope>
    <source>
        <strain evidence="2">RD004123</strain>
    </source>
</reference>
<dbReference type="Proteomes" id="UP001144280">
    <property type="component" value="Unassembled WGS sequence"/>
</dbReference>
<keyword evidence="1" id="KW-0812">Transmembrane</keyword>
<dbReference type="RefSeq" id="WP_281903750.1">
    <property type="nucleotide sequence ID" value="NZ_BSDI01000057.1"/>
</dbReference>
<feature type="transmembrane region" description="Helical" evidence="1">
    <location>
        <begin position="58"/>
        <end position="78"/>
    </location>
</feature>
<keyword evidence="3" id="KW-1185">Reference proteome</keyword>
<accession>A0ABQ5R7W7</accession>
<proteinExistence type="predicted"/>
<evidence type="ECO:0000313" key="2">
    <source>
        <dbReference type="EMBL" id="GLI02257.1"/>
    </source>
</evidence>